<feature type="region of interest" description="Disordered" evidence="2">
    <location>
        <begin position="328"/>
        <end position="347"/>
    </location>
</feature>
<keyword evidence="4" id="KW-1185">Reference proteome</keyword>
<feature type="region of interest" description="Disordered" evidence="2">
    <location>
        <begin position="454"/>
        <end position="513"/>
    </location>
</feature>
<dbReference type="Proteomes" id="UP000800041">
    <property type="component" value="Unassembled WGS sequence"/>
</dbReference>
<feature type="compositionally biased region" description="Basic and acidic residues" evidence="2">
    <location>
        <begin position="271"/>
        <end position="288"/>
    </location>
</feature>
<dbReference type="OrthoDB" id="2195113at2759"/>
<sequence length="513" mass="56684">MAAPTEAVNGSAADAPKKAPVAKPEKPDEEQYKKDLAQAEKEHAEAMSKFNAVKSKLDLTRPSNKDSPAGKRQQELRAELSSIRQQQSGFKTGRTSTMEKIKKLDEVLKAKVAEQKAARGQHNFQSVEEISAKILELQKQVAIGSLKLVDERRANDTIGQLQRQKKAFGGLEQQEKNIQDIKAQIADLRKSLDDPEAKAISDRYTAIAKELDGLKAESDAAFKNINALRDERTKANAEQQEKYTALREVKNKYYNSLRAFKDYEFEAKKQRFEKQKQEREKYETERRKATAQQKLEEASAPAYQNEIHIAQGLIRYFDPTSVEAKEATGPSKFAAAPQRTVDSSGMKGTVLKSKKDVEDDYFVGTGGKKGKKGAKKGGPATPTESSAPASGKFNMSIGIIEELGKIGLDAPGTQGDVPAVLQQLRDKLEFWRKDQDRKTKENIQKAKNEIERLEAAGPSKEEGAMDKGTKVAQKNAGINGKADAEKELQQEEDAVKDVAEEMEAAKIEDADGA</sequence>
<feature type="region of interest" description="Disordered" evidence="2">
    <location>
        <begin position="271"/>
        <end position="299"/>
    </location>
</feature>
<feature type="compositionally biased region" description="Basic and acidic residues" evidence="2">
    <location>
        <begin position="68"/>
        <end position="78"/>
    </location>
</feature>
<evidence type="ECO:0008006" key="5">
    <source>
        <dbReference type="Google" id="ProtNLM"/>
    </source>
</evidence>
<dbReference type="EMBL" id="ML977162">
    <property type="protein sequence ID" value="KAF1985447.1"/>
    <property type="molecule type" value="Genomic_DNA"/>
</dbReference>
<feature type="coiled-coil region" evidence="1">
    <location>
        <begin position="171"/>
        <end position="231"/>
    </location>
</feature>
<evidence type="ECO:0000313" key="3">
    <source>
        <dbReference type="EMBL" id="KAF1985447.1"/>
    </source>
</evidence>
<proteinExistence type="predicted"/>
<feature type="compositionally biased region" description="Basic and acidic residues" evidence="2">
    <location>
        <begin position="482"/>
        <end position="513"/>
    </location>
</feature>
<gene>
    <name evidence="3" type="ORF">K402DRAFT_379250</name>
</gene>
<keyword evidence="1" id="KW-0175">Coiled coil</keyword>
<feature type="compositionally biased region" description="Polar residues" evidence="2">
    <location>
        <begin position="82"/>
        <end position="96"/>
    </location>
</feature>
<evidence type="ECO:0000256" key="2">
    <source>
        <dbReference type="SAM" id="MobiDB-lite"/>
    </source>
</evidence>
<dbReference type="AlphaFoldDB" id="A0A6G1GXD0"/>
<evidence type="ECO:0000313" key="4">
    <source>
        <dbReference type="Proteomes" id="UP000800041"/>
    </source>
</evidence>
<evidence type="ECO:0000256" key="1">
    <source>
        <dbReference type="SAM" id="Coils"/>
    </source>
</evidence>
<feature type="region of interest" description="Disordered" evidence="2">
    <location>
        <begin position="1"/>
        <end position="97"/>
    </location>
</feature>
<dbReference type="PANTHER" id="PTHR31027">
    <property type="entry name" value="NUCLEAR SEGREGATION PROTEIN BFR1"/>
    <property type="match status" value="1"/>
</dbReference>
<dbReference type="PANTHER" id="PTHR31027:SF2">
    <property type="entry name" value="LEBERCILIN DOMAIN-CONTAINING PROTEIN"/>
    <property type="match status" value="1"/>
</dbReference>
<feature type="compositionally biased region" description="Low complexity" evidence="2">
    <location>
        <begin position="12"/>
        <end position="22"/>
    </location>
</feature>
<dbReference type="GO" id="GO:0008298">
    <property type="term" value="P:intracellular mRNA localization"/>
    <property type="evidence" value="ECO:0007669"/>
    <property type="project" value="TreeGrafter"/>
</dbReference>
<feature type="compositionally biased region" description="Basic and acidic residues" evidence="2">
    <location>
        <begin position="454"/>
        <end position="469"/>
    </location>
</feature>
<organism evidence="3 4">
    <name type="scientific">Aulographum hederae CBS 113979</name>
    <dbReference type="NCBI Taxonomy" id="1176131"/>
    <lineage>
        <taxon>Eukaryota</taxon>
        <taxon>Fungi</taxon>
        <taxon>Dikarya</taxon>
        <taxon>Ascomycota</taxon>
        <taxon>Pezizomycotina</taxon>
        <taxon>Dothideomycetes</taxon>
        <taxon>Pleosporomycetidae</taxon>
        <taxon>Aulographales</taxon>
        <taxon>Aulographaceae</taxon>
    </lineage>
</organism>
<protein>
    <recommendedName>
        <fullName evidence="5">Nuclear segregation protein</fullName>
    </recommendedName>
</protein>
<name>A0A6G1GXD0_9PEZI</name>
<reference evidence="3" key="1">
    <citation type="journal article" date="2020" name="Stud. Mycol.">
        <title>101 Dothideomycetes genomes: a test case for predicting lifestyles and emergence of pathogens.</title>
        <authorList>
            <person name="Haridas S."/>
            <person name="Albert R."/>
            <person name="Binder M."/>
            <person name="Bloem J."/>
            <person name="Labutti K."/>
            <person name="Salamov A."/>
            <person name="Andreopoulos B."/>
            <person name="Baker S."/>
            <person name="Barry K."/>
            <person name="Bills G."/>
            <person name="Bluhm B."/>
            <person name="Cannon C."/>
            <person name="Castanera R."/>
            <person name="Culley D."/>
            <person name="Daum C."/>
            <person name="Ezra D."/>
            <person name="Gonzalez J."/>
            <person name="Henrissat B."/>
            <person name="Kuo A."/>
            <person name="Liang C."/>
            <person name="Lipzen A."/>
            <person name="Lutzoni F."/>
            <person name="Magnuson J."/>
            <person name="Mondo S."/>
            <person name="Nolan M."/>
            <person name="Ohm R."/>
            <person name="Pangilinan J."/>
            <person name="Park H.-J."/>
            <person name="Ramirez L."/>
            <person name="Alfaro M."/>
            <person name="Sun H."/>
            <person name="Tritt A."/>
            <person name="Yoshinaga Y."/>
            <person name="Zwiers L.-H."/>
            <person name="Turgeon B."/>
            <person name="Goodwin S."/>
            <person name="Spatafora J."/>
            <person name="Crous P."/>
            <person name="Grigoriev I."/>
        </authorList>
    </citation>
    <scope>NUCLEOTIDE SEQUENCE</scope>
    <source>
        <strain evidence="3">CBS 113979</strain>
    </source>
</reference>
<feature type="compositionally biased region" description="Basic and acidic residues" evidence="2">
    <location>
        <begin position="23"/>
        <end position="46"/>
    </location>
</feature>
<dbReference type="InterPro" id="IPR039604">
    <property type="entry name" value="Bfr1"/>
</dbReference>
<feature type="region of interest" description="Disordered" evidence="2">
    <location>
        <begin position="364"/>
        <end position="391"/>
    </location>
</feature>
<dbReference type="GO" id="GO:1990904">
    <property type="term" value="C:ribonucleoprotein complex"/>
    <property type="evidence" value="ECO:0007669"/>
    <property type="project" value="TreeGrafter"/>
</dbReference>
<dbReference type="GO" id="GO:0042175">
    <property type="term" value="C:nuclear outer membrane-endoplasmic reticulum membrane network"/>
    <property type="evidence" value="ECO:0007669"/>
    <property type="project" value="TreeGrafter"/>
</dbReference>
<dbReference type="GO" id="GO:0005783">
    <property type="term" value="C:endoplasmic reticulum"/>
    <property type="evidence" value="ECO:0007669"/>
    <property type="project" value="TreeGrafter"/>
</dbReference>
<dbReference type="GO" id="GO:0003729">
    <property type="term" value="F:mRNA binding"/>
    <property type="evidence" value="ECO:0007669"/>
    <property type="project" value="TreeGrafter"/>
</dbReference>
<accession>A0A6G1GXD0</accession>